<accession>A0A812ZXZ6</accession>
<dbReference type="Pfam" id="PF12796">
    <property type="entry name" value="Ank_2"/>
    <property type="match status" value="1"/>
</dbReference>
<dbReference type="PROSITE" id="PS50088">
    <property type="entry name" value="ANK_REPEAT"/>
    <property type="match status" value="2"/>
</dbReference>
<feature type="repeat" description="ANK" evidence="3">
    <location>
        <begin position="89"/>
        <end position="122"/>
    </location>
</feature>
<dbReference type="InterPro" id="IPR016181">
    <property type="entry name" value="Acyl_CoA_acyltransferase"/>
</dbReference>
<evidence type="ECO:0000259" key="4">
    <source>
        <dbReference type="PROSITE" id="PS51186"/>
    </source>
</evidence>
<gene>
    <name evidence="5" type="primary">Rai14</name>
    <name evidence="5" type="ORF">SNEC2469_LOCUS25925</name>
</gene>
<dbReference type="SUPFAM" id="SSF55729">
    <property type="entry name" value="Acyl-CoA N-acyltransferases (Nat)"/>
    <property type="match status" value="1"/>
</dbReference>
<keyword evidence="1" id="KW-0677">Repeat</keyword>
<feature type="repeat" description="ANK" evidence="3">
    <location>
        <begin position="123"/>
        <end position="155"/>
    </location>
</feature>
<keyword evidence="2 3" id="KW-0040">ANK repeat</keyword>
<dbReference type="InterPro" id="IPR000182">
    <property type="entry name" value="GNAT_dom"/>
</dbReference>
<dbReference type="Proteomes" id="UP000601435">
    <property type="component" value="Unassembled WGS sequence"/>
</dbReference>
<feature type="domain" description="N-acetyltransferase" evidence="4">
    <location>
        <begin position="266"/>
        <end position="412"/>
    </location>
</feature>
<evidence type="ECO:0000313" key="5">
    <source>
        <dbReference type="EMBL" id="CAE7845029.1"/>
    </source>
</evidence>
<dbReference type="Pfam" id="PF00583">
    <property type="entry name" value="Acetyltransf_1"/>
    <property type="match status" value="1"/>
</dbReference>
<dbReference type="SUPFAM" id="SSF48403">
    <property type="entry name" value="Ankyrin repeat"/>
    <property type="match status" value="1"/>
</dbReference>
<evidence type="ECO:0000256" key="2">
    <source>
        <dbReference type="ARBA" id="ARBA00023043"/>
    </source>
</evidence>
<dbReference type="Gene3D" id="3.40.630.30">
    <property type="match status" value="1"/>
</dbReference>
<dbReference type="AlphaFoldDB" id="A0A812ZXZ6"/>
<comment type="caution">
    <text evidence="5">The sequence shown here is derived from an EMBL/GenBank/DDBJ whole genome shotgun (WGS) entry which is preliminary data.</text>
</comment>
<dbReference type="CDD" id="cd04301">
    <property type="entry name" value="NAT_SF"/>
    <property type="match status" value="1"/>
</dbReference>
<name>A0A812ZXZ6_9DINO</name>
<dbReference type="Gene3D" id="1.25.40.20">
    <property type="entry name" value="Ankyrin repeat-containing domain"/>
    <property type="match status" value="1"/>
</dbReference>
<dbReference type="EMBL" id="CAJNJA010051864">
    <property type="protein sequence ID" value="CAE7845029.1"/>
    <property type="molecule type" value="Genomic_DNA"/>
</dbReference>
<proteinExistence type="predicted"/>
<dbReference type="OrthoDB" id="418539at2759"/>
<organism evidence="5 6">
    <name type="scientific">Symbiodinium necroappetens</name>
    <dbReference type="NCBI Taxonomy" id="1628268"/>
    <lineage>
        <taxon>Eukaryota</taxon>
        <taxon>Sar</taxon>
        <taxon>Alveolata</taxon>
        <taxon>Dinophyceae</taxon>
        <taxon>Suessiales</taxon>
        <taxon>Symbiodiniaceae</taxon>
        <taxon>Symbiodinium</taxon>
    </lineage>
</organism>
<dbReference type="GO" id="GO:0016747">
    <property type="term" value="F:acyltransferase activity, transferring groups other than amino-acyl groups"/>
    <property type="evidence" value="ECO:0007669"/>
    <property type="project" value="InterPro"/>
</dbReference>
<evidence type="ECO:0000256" key="1">
    <source>
        <dbReference type="ARBA" id="ARBA00022737"/>
    </source>
</evidence>
<evidence type="ECO:0000256" key="3">
    <source>
        <dbReference type="PROSITE-ProRule" id="PRU00023"/>
    </source>
</evidence>
<dbReference type="PROSITE" id="PS51186">
    <property type="entry name" value="GNAT"/>
    <property type="match status" value="1"/>
</dbReference>
<dbReference type="InterPro" id="IPR036770">
    <property type="entry name" value="Ankyrin_rpt-contain_sf"/>
</dbReference>
<dbReference type="PANTHER" id="PTHR24198">
    <property type="entry name" value="ANKYRIN REPEAT AND PROTEIN KINASE DOMAIN-CONTAINING PROTEIN"/>
    <property type="match status" value="1"/>
</dbReference>
<dbReference type="PANTHER" id="PTHR24198:SF165">
    <property type="entry name" value="ANKYRIN REPEAT-CONTAINING PROTEIN-RELATED"/>
    <property type="match status" value="1"/>
</dbReference>
<dbReference type="InterPro" id="IPR002110">
    <property type="entry name" value="Ankyrin_rpt"/>
</dbReference>
<keyword evidence="6" id="KW-1185">Reference proteome</keyword>
<sequence length="427" mass="46673">MQPGPEKVGPTLAMAAAILQTKEDFFLAVQHGDLDVAKEAVEVAQPRLTMNGWTLLFAAAARNASLGGAEVLCRRLIARHVNVRGSDKKGRTPLFYAAESGHASLCTYLVTRVGMSVDDEDDSGLTPLACALKAGEIDASVTLLRQGASLGYVNSKGNAVYQFASEYVLGLLQGRKGQWVKPNTNRKRSLQDSQACDLETLEEWAAKRPKCFAAGEPIVRHLADRVIVENETHSAFVPLKDPELRKVRLLEKGLVLDQARLFQSELFVHAMPPEHWADTLGTHSTESVATNRIRRVVQSTSQDSETIVAAVCRASGHIVGFSRASKRPFAELYIETLKVQAGHELQGIARLMIQAAEIQAAKKGFATAKVGSRCLRQNVNAQRFFKRLGFAEVPEPANTDLHSPLVDCIKFERAVAVRHRVSGKSSM</sequence>
<dbReference type="SMART" id="SM00248">
    <property type="entry name" value="ANK"/>
    <property type="match status" value="3"/>
</dbReference>
<evidence type="ECO:0000313" key="6">
    <source>
        <dbReference type="Proteomes" id="UP000601435"/>
    </source>
</evidence>
<protein>
    <submittedName>
        <fullName evidence="5">Rai14 protein</fullName>
    </submittedName>
</protein>
<reference evidence="5" key="1">
    <citation type="submission" date="2021-02" db="EMBL/GenBank/DDBJ databases">
        <authorList>
            <person name="Dougan E. K."/>
            <person name="Rhodes N."/>
            <person name="Thang M."/>
            <person name="Chan C."/>
        </authorList>
    </citation>
    <scope>NUCLEOTIDE SEQUENCE</scope>
</reference>